<dbReference type="Proteomes" id="UP000005801">
    <property type="component" value="Unassembled WGS sequence"/>
</dbReference>
<evidence type="ECO:0000259" key="2">
    <source>
        <dbReference type="Pfam" id="PF07624"/>
    </source>
</evidence>
<comment type="caution">
    <text evidence="6">The sequence shown here is derived from an EMBL/GenBank/DDBJ whole genome shotgun (WGS) entry which is preliminary data.</text>
</comment>
<dbReference type="AlphaFoldDB" id="A6G7L1"/>
<evidence type="ECO:0000259" key="3">
    <source>
        <dbReference type="Pfam" id="PF07627"/>
    </source>
</evidence>
<feature type="domain" description="DUF1585" evidence="2">
    <location>
        <begin position="461"/>
        <end position="533"/>
    </location>
</feature>
<dbReference type="InterPro" id="IPR011478">
    <property type="entry name" value="DUF1585"/>
</dbReference>
<evidence type="ECO:0000259" key="4">
    <source>
        <dbReference type="Pfam" id="PF07631"/>
    </source>
</evidence>
<protein>
    <recommendedName>
        <fullName evidence="8">DUF1592 domain-containing protein</fullName>
    </recommendedName>
</protein>
<dbReference type="STRING" id="391625.PPSIR1_34267"/>
<accession>A6G7L1</accession>
<dbReference type="RefSeq" id="WP_006972706.1">
    <property type="nucleotide sequence ID" value="NZ_ABCS01000035.1"/>
</dbReference>
<feature type="domain" description="DUF1588" evidence="3">
    <location>
        <begin position="352"/>
        <end position="447"/>
    </location>
</feature>
<feature type="compositionally biased region" description="Acidic residues" evidence="1">
    <location>
        <begin position="1"/>
        <end position="20"/>
    </location>
</feature>
<name>A6G7L1_9BACT</name>
<dbReference type="OrthoDB" id="127185at2"/>
<dbReference type="eggNOG" id="COG5297">
    <property type="taxonomic scope" value="Bacteria"/>
</dbReference>
<gene>
    <name evidence="6" type="ORF">PPSIR1_34267</name>
</gene>
<evidence type="ECO:0000313" key="7">
    <source>
        <dbReference type="Proteomes" id="UP000005801"/>
    </source>
</evidence>
<dbReference type="Pfam" id="PF07627">
    <property type="entry name" value="PSCyt3"/>
    <property type="match status" value="1"/>
</dbReference>
<dbReference type="InterPro" id="IPR013043">
    <property type="entry name" value="DUF1595"/>
</dbReference>
<sequence length="540" mass="57707">MGIDFVEDDAQADGGSDDSAADSGADGGEEELGPYAEPRLRVLLGRQYVNAVTDLLGPAAGEAVDPRTDVALNGFVAVGAAQLALSDDDIDRFESSARAAAAAARAADTLGDFYSCEPADLADANCMTEFVADFGYLAWRRPLDDAELARWVAVGVEAAVDLGDFETGLEFVVAGMLQSPYFVYQVERGEPVADLGAAGVERRALQPHELATRMAFFLTDSTPSRELLAAAEAGELDDEAGVRAWALALMDHPRSQAALEGYFAELLHIDHLEAVAKDGGTYPGWSPALAESMRGETLALVSEVIWEEGRDFRDILDADYTFVDEALADHYGVAYPGPAGFQRVALPEGQKRGGILGHAGLMSSLSHVDSTSPTIRGKFVQERLLCFTIPPPPPGVVTDLPSTEEAKTMRERLALHQQEPECAGCHSIMDPPGLGLENFDGVGRYRELDNGEPIDALSDLDGDPFEGSGQLGAVIRERPRFTYCSVANLYRHATGHIESGGEVDSLLTVDDAFSAEGHAFRALLVELVASDAFRLVGELQ</sequence>
<dbReference type="InterPro" id="IPR013042">
    <property type="entry name" value="DUF1592"/>
</dbReference>
<evidence type="ECO:0000259" key="5">
    <source>
        <dbReference type="Pfam" id="PF07637"/>
    </source>
</evidence>
<dbReference type="Pfam" id="PF07637">
    <property type="entry name" value="PSD5"/>
    <property type="match status" value="1"/>
</dbReference>
<dbReference type="InterPro" id="IPR013039">
    <property type="entry name" value="DUF1588"/>
</dbReference>
<dbReference type="Pfam" id="PF07624">
    <property type="entry name" value="PSD2"/>
    <property type="match status" value="1"/>
</dbReference>
<dbReference type="Pfam" id="PF07631">
    <property type="entry name" value="PSD4"/>
    <property type="match status" value="1"/>
</dbReference>
<evidence type="ECO:0000256" key="1">
    <source>
        <dbReference type="SAM" id="MobiDB-lite"/>
    </source>
</evidence>
<evidence type="ECO:0008006" key="8">
    <source>
        <dbReference type="Google" id="ProtNLM"/>
    </source>
</evidence>
<organism evidence="6 7">
    <name type="scientific">Plesiocystis pacifica SIR-1</name>
    <dbReference type="NCBI Taxonomy" id="391625"/>
    <lineage>
        <taxon>Bacteria</taxon>
        <taxon>Pseudomonadati</taxon>
        <taxon>Myxococcota</taxon>
        <taxon>Polyangia</taxon>
        <taxon>Nannocystales</taxon>
        <taxon>Nannocystaceae</taxon>
        <taxon>Plesiocystis</taxon>
    </lineage>
</organism>
<proteinExistence type="predicted"/>
<feature type="domain" description="DUF1595" evidence="5">
    <location>
        <begin position="126"/>
        <end position="187"/>
    </location>
</feature>
<evidence type="ECO:0000313" key="6">
    <source>
        <dbReference type="EMBL" id="EDM78089.1"/>
    </source>
</evidence>
<dbReference type="EMBL" id="ABCS01000035">
    <property type="protein sequence ID" value="EDM78089.1"/>
    <property type="molecule type" value="Genomic_DNA"/>
</dbReference>
<feature type="region of interest" description="Disordered" evidence="1">
    <location>
        <begin position="1"/>
        <end position="32"/>
    </location>
</feature>
<reference evidence="6 7" key="1">
    <citation type="submission" date="2007-06" db="EMBL/GenBank/DDBJ databases">
        <authorList>
            <person name="Shimkets L."/>
            <person name="Ferriera S."/>
            <person name="Johnson J."/>
            <person name="Kravitz S."/>
            <person name="Beeson K."/>
            <person name="Sutton G."/>
            <person name="Rogers Y.-H."/>
            <person name="Friedman R."/>
            <person name="Frazier M."/>
            <person name="Venter J.C."/>
        </authorList>
    </citation>
    <scope>NUCLEOTIDE SEQUENCE [LARGE SCALE GENOMIC DNA]</scope>
    <source>
        <strain evidence="6 7">SIR-1</strain>
    </source>
</reference>
<keyword evidence="7" id="KW-1185">Reference proteome</keyword>
<feature type="domain" description="DUF1592" evidence="4">
    <location>
        <begin position="205"/>
        <end position="333"/>
    </location>
</feature>